<keyword evidence="4" id="KW-1185">Reference proteome</keyword>
<dbReference type="Proteomes" id="UP001238179">
    <property type="component" value="Chromosome"/>
</dbReference>
<dbReference type="InterPro" id="IPR029058">
    <property type="entry name" value="AB_hydrolase_fold"/>
</dbReference>
<protein>
    <submittedName>
        <fullName evidence="3">Dienelactone hydrolase</fullName>
    </submittedName>
</protein>
<dbReference type="InterPro" id="IPR050261">
    <property type="entry name" value="FrsA_esterase"/>
</dbReference>
<dbReference type="GO" id="GO:0016787">
    <property type="term" value="F:hydrolase activity"/>
    <property type="evidence" value="ECO:0007669"/>
    <property type="project" value="UniProtKB-KW"/>
</dbReference>
<reference evidence="4" key="1">
    <citation type="journal article" date="2023" name="Int. J. Syst. Evol. Microbiol.">
        <title>Mesoterricola silvestris gen. nov., sp. nov., Mesoterricola sediminis sp. nov., Geothrix oryzae sp. nov., Geothrix edaphica sp. nov., Geothrix rubra sp. nov., and Geothrix limicola sp. nov., six novel members of Acidobacteriota isolated from soils.</title>
        <authorList>
            <person name="Itoh H."/>
            <person name="Sugisawa Y."/>
            <person name="Mise K."/>
            <person name="Xu Z."/>
            <person name="Kuniyasu M."/>
            <person name="Ushijima N."/>
            <person name="Kawano K."/>
            <person name="Kobayashi E."/>
            <person name="Shiratori Y."/>
            <person name="Masuda Y."/>
            <person name="Senoo K."/>
        </authorList>
    </citation>
    <scope>NUCLEOTIDE SEQUENCE [LARGE SCALE GENOMIC DNA]</scope>
    <source>
        <strain evidence="4">W79</strain>
    </source>
</reference>
<dbReference type="Gene3D" id="3.40.50.1820">
    <property type="entry name" value="alpha/beta hydrolase"/>
    <property type="match status" value="1"/>
</dbReference>
<evidence type="ECO:0000259" key="2">
    <source>
        <dbReference type="Pfam" id="PF01738"/>
    </source>
</evidence>
<sequence>MRRSPLFLALAALPVLAGQPLLYQDGATRLSGYLAKPTSLKGKAPGIIVIHQWMGLTDHERRTADDLAKLGYVALAADIFGEGAAPRDTREAGVLAGKYKGDRALYRRRIQAALDTLKAQASVDPGRLAVIGFCFGGTGALEAARAGMPVRGVVSFHGGLDIPADRPVEPIAAKVLVCHGADDPFVPAKDVAAFHEEMRKAKADYTFIAYGGAVHAFTQKEAGNDPSKGAAYQELAARRSWQHMKVFFSELFDRP</sequence>
<evidence type="ECO:0000256" key="1">
    <source>
        <dbReference type="SAM" id="SignalP"/>
    </source>
</evidence>
<dbReference type="AlphaFoldDB" id="A0AA48GMA5"/>
<dbReference type="PANTHER" id="PTHR22946">
    <property type="entry name" value="DIENELACTONE HYDROLASE DOMAIN-CONTAINING PROTEIN-RELATED"/>
    <property type="match status" value="1"/>
</dbReference>
<name>A0AA48GMA5_9BACT</name>
<keyword evidence="1" id="KW-0732">Signal</keyword>
<feature type="chain" id="PRO_5041381144" evidence="1">
    <location>
        <begin position="18"/>
        <end position="255"/>
    </location>
</feature>
<keyword evidence="3" id="KW-0378">Hydrolase</keyword>
<proteinExistence type="predicted"/>
<dbReference type="PANTHER" id="PTHR22946:SF0">
    <property type="entry name" value="DIENELACTONE HYDROLASE DOMAIN-CONTAINING PROTEIN"/>
    <property type="match status" value="1"/>
</dbReference>
<dbReference type="RefSeq" id="WP_316412708.1">
    <property type="nucleotide sequence ID" value="NZ_AP027080.1"/>
</dbReference>
<dbReference type="SUPFAM" id="SSF53474">
    <property type="entry name" value="alpha/beta-Hydrolases"/>
    <property type="match status" value="1"/>
</dbReference>
<dbReference type="EMBL" id="AP027080">
    <property type="protein sequence ID" value="BDU74037.1"/>
    <property type="molecule type" value="Genomic_DNA"/>
</dbReference>
<feature type="signal peptide" evidence="1">
    <location>
        <begin position="1"/>
        <end position="17"/>
    </location>
</feature>
<accession>A0AA48GMA5</accession>
<evidence type="ECO:0000313" key="3">
    <source>
        <dbReference type="EMBL" id="BDU74037.1"/>
    </source>
</evidence>
<evidence type="ECO:0000313" key="4">
    <source>
        <dbReference type="Proteomes" id="UP001238179"/>
    </source>
</evidence>
<gene>
    <name evidence="3" type="ORF">METEAL_32110</name>
</gene>
<dbReference type="Pfam" id="PF01738">
    <property type="entry name" value="DLH"/>
    <property type="match status" value="1"/>
</dbReference>
<organism evidence="3 4">
    <name type="scientific">Mesoterricola silvestris</name>
    <dbReference type="NCBI Taxonomy" id="2927979"/>
    <lineage>
        <taxon>Bacteria</taxon>
        <taxon>Pseudomonadati</taxon>
        <taxon>Acidobacteriota</taxon>
        <taxon>Holophagae</taxon>
        <taxon>Holophagales</taxon>
        <taxon>Holophagaceae</taxon>
        <taxon>Mesoterricola</taxon>
    </lineage>
</organism>
<feature type="domain" description="Dienelactone hydrolase" evidence="2">
    <location>
        <begin position="31"/>
        <end position="250"/>
    </location>
</feature>
<dbReference type="InterPro" id="IPR002925">
    <property type="entry name" value="Dienelactn_hydro"/>
</dbReference>
<dbReference type="KEGG" id="msil:METEAL_32110"/>